<organism evidence="2 3">
    <name type="scientific">Exophiala dermatitidis</name>
    <name type="common">Black yeast-like fungus</name>
    <name type="synonym">Wangiella dermatitidis</name>
    <dbReference type="NCBI Taxonomy" id="5970"/>
    <lineage>
        <taxon>Eukaryota</taxon>
        <taxon>Fungi</taxon>
        <taxon>Dikarya</taxon>
        <taxon>Ascomycota</taxon>
        <taxon>Pezizomycotina</taxon>
        <taxon>Eurotiomycetes</taxon>
        <taxon>Chaetothyriomycetidae</taxon>
        <taxon>Chaetothyriales</taxon>
        <taxon>Herpotrichiellaceae</taxon>
        <taxon>Exophiala</taxon>
    </lineage>
</organism>
<dbReference type="Gene3D" id="3.60.20.10">
    <property type="entry name" value="Glutamine Phosphoribosylpyrophosphate, subunit 1, domain 1"/>
    <property type="match status" value="1"/>
</dbReference>
<dbReference type="InterPro" id="IPR029055">
    <property type="entry name" value="Ntn_hydrolases_N"/>
</dbReference>
<dbReference type="InterPro" id="IPR017932">
    <property type="entry name" value="GATase_2_dom"/>
</dbReference>
<dbReference type="AlphaFoldDB" id="A0AAN6EUR1"/>
<dbReference type="GO" id="GO:0006751">
    <property type="term" value="P:glutathione catabolic process"/>
    <property type="evidence" value="ECO:0007669"/>
    <property type="project" value="TreeGrafter"/>
</dbReference>
<evidence type="ECO:0000313" key="2">
    <source>
        <dbReference type="EMBL" id="KAJ8991927.1"/>
    </source>
</evidence>
<dbReference type="EMBL" id="JAJGCB010000006">
    <property type="protein sequence ID" value="KAJ8991927.1"/>
    <property type="molecule type" value="Genomic_DNA"/>
</dbReference>
<gene>
    <name evidence="2" type="ORF">HRR80_003831</name>
</gene>
<dbReference type="GO" id="GO:0061672">
    <property type="term" value="C:glutathione hydrolase complex"/>
    <property type="evidence" value="ECO:0007669"/>
    <property type="project" value="TreeGrafter"/>
</dbReference>
<feature type="domain" description="Glutamine amidotransferase type-2" evidence="1">
    <location>
        <begin position="2"/>
        <end position="363"/>
    </location>
</feature>
<proteinExistence type="predicted"/>
<name>A0AAN6EUR1_EXODE</name>
<dbReference type="PANTHER" id="PTHR43187:SF1">
    <property type="entry name" value="GLUTAMINE AMIDOTRANSFERASE DUG3-RELATED"/>
    <property type="match status" value="1"/>
</dbReference>
<dbReference type="GO" id="GO:0008242">
    <property type="term" value="F:omega peptidase activity"/>
    <property type="evidence" value="ECO:0007669"/>
    <property type="project" value="TreeGrafter"/>
</dbReference>
<dbReference type="Proteomes" id="UP001161757">
    <property type="component" value="Unassembled WGS sequence"/>
</dbReference>
<protein>
    <recommendedName>
        <fullName evidence="1">Glutamine amidotransferase type-2 domain-containing protein</fullName>
    </recommendedName>
</protein>
<comment type="caution">
    <text evidence="2">The sequence shown here is derived from an EMBL/GenBank/DDBJ whole genome shotgun (WGS) entry which is preliminary data.</text>
</comment>
<sequence length="363" mass="40189">MCRWFAYLSPDEECLLEDVLITPDHALSKQVHEHYLPRLISHIPGQETTPQEITLRNRLFNVDGFGMAWYTGTRSDFVKPVNGTRPALYKHSQPPNNDANFHSMCANTATTALFAHIRAATGNPATVATINNHPFVFGRHTLMHNGLVAHFGDIRRPLLDLMEKPAYENVHGTTDSEHLAALYMTYLTKSSASSSTTSSANSQDDSSWQHQYTTTEMLDALVSAFKAIIALQQKVLGGPQNVQASSLNVCCTDGRQMVAVRLRNHAVEQPPSLYWSTRAGVTLNRKYPDLPSGAAENPNATKQVSEHGKHVIVASEPTTYKVQDWSLIEKNYALLVDDRGHATMVKVDLPDSCLARAPTGNHF</sequence>
<accession>A0AAN6EUR1</accession>
<dbReference type="PROSITE" id="PS51278">
    <property type="entry name" value="GATASE_TYPE_2"/>
    <property type="match status" value="1"/>
</dbReference>
<dbReference type="GO" id="GO:0005737">
    <property type="term" value="C:cytoplasm"/>
    <property type="evidence" value="ECO:0007669"/>
    <property type="project" value="TreeGrafter"/>
</dbReference>
<reference evidence="2" key="1">
    <citation type="submission" date="2023-01" db="EMBL/GenBank/DDBJ databases">
        <title>Exophiala dermititidis isolated from Cystic Fibrosis Patient.</title>
        <authorList>
            <person name="Kurbessoian T."/>
            <person name="Crocker A."/>
            <person name="Murante D."/>
            <person name="Hogan D.A."/>
            <person name="Stajich J.E."/>
        </authorList>
    </citation>
    <scope>NUCLEOTIDE SEQUENCE</scope>
    <source>
        <strain evidence="2">Ex8</strain>
    </source>
</reference>
<evidence type="ECO:0000259" key="1">
    <source>
        <dbReference type="PROSITE" id="PS51278"/>
    </source>
</evidence>
<dbReference type="PANTHER" id="PTHR43187">
    <property type="entry name" value="GLUTAMINE AMIDOTRANSFERASE DUG3-RELATED"/>
    <property type="match status" value="1"/>
</dbReference>
<dbReference type="CDD" id="cd01908">
    <property type="entry name" value="YafJ"/>
    <property type="match status" value="1"/>
</dbReference>
<evidence type="ECO:0000313" key="3">
    <source>
        <dbReference type="Proteomes" id="UP001161757"/>
    </source>
</evidence>
<dbReference type="SUPFAM" id="SSF56235">
    <property type="entry name" value="N-terminal nucleophile aminohydrolases (Ntn hydrolases)"/>
    <property type="match status" value="1"/>
</dbReference>
<dbReference type="InterPro" id="IPR052373">
    <property type="entry name" value="Gamma-glu_amide_hydrolase"/>
</dbReference>